<evidence type="ECO:0000313" key="3">
    <source>
        <dbReference type="Proteomes" id="UP000233080"/>
    </source>
</evidence>
<accession>A0A2K5HN34</accession>
<dbReference type="AlphaFoldDB" id="A0A2K5HN34"/>
<organism evidence="2 3">
    <name type="scientific">Colobus angolensis palliatus</name>
    <name type="common">Peters' Angolan colobus</name>
    <dbReference type="NCBI Taxonomy" id="336983"/>
    <lineage>
        <taxon>Eukaryota</taxon>
        <taxon>Metazoa</taxon>
        <taxon>Chordata</taxon>
        <taxon>Craniata</taxon>
        <taxon>Vertebrata</taxon>
        <taxon>Euteleostomi</taxon>
        <taxon>Mammalia</taxon>
        <taxon>Eutheria</taxon>
        <taxon>Euarchontoglires</taxon>
        <taxon>Primates</taxon>
        <taxon>Haplorrhini</taxon>
        <taxon>Catarrhini</taxon>
        <taxon>Cercopithecidae</taxon>
        <taxon>Colobinae</taxon>
        <taxon>Colobus</taxon>
    </lineage>
</organism>
<reference evidence="2" key="2">
    <citation type="submission" date="2025-09" db="UniProtKB">
        <authorList>
            <consortium name="Ensembl"/>
        </authorList>
    </citation>
    <scope>IDENTIFICATION</scope>
</reference>
<feature type="compositionally biased region" description="Polar residues" evidence="1">
    <location>
        <begin position="12"/>
        <end position="21"/>
    </location>
</feature>
<evidence type="ECO:0000313" key="2">
    <source>
        <dbReference type="Ensembl" id="ENSCANP00000005765.1"/>
    </source>
</evidence>
<sequence>MLMTTLWRSEEAASTPQSEGSRQGARVSRRVVPVAVQRMDCMGCNSAGGGVGNCIRQQEPRMSV</sequence>
<dbReference type="OMA" id="RQQEPRM"/>
<name>A0A2K5HN34_COLAP</name>
<dbReference type="Ensembl" id="ENSCANT00000021871.1">
    <property type="protein sequence ID" value="ENSCANP00000005765.1"/>
    <property type="gene ID" value="ENSCANG00000019509.1"/>
</dbReference>
<feature type="region of interest" description="Disordered" evidence="1">
    <location>
        <begin position="1"/>
        <end position="29"/>
    </location>
</feature>
<reference evidence="2" key="1">
    <citation type="submission" date="2025-08" db="UniProtKB">
        <authorList>
            <consortium name="Ensembl"/>
        </authorList>
    </citation>
    <scope>IDENTIFICATION</scope>
</reference>
<evidence type="ECO:0000256" key="1">
    <source>
        <dbReference type="SAM" id="MobiDB-lite"/>
    </source>
</evidence>
<protein>
    <submittedName>
        <fullName evidence="2">Uncharacterized protein</fullName>
    </submittedName>
</protein>
<dbReference type="Proteomes" id="UP000233080">
    <property type="component" value="Unassembled WGS sequence"/>
</dbReference>
<keyword evidence="3" id="KW-1185">Reference proteome</keyword>
<proteinExistence type="predicted"/>